<reference evidence="1" key="1">
    <citation type="submission" date="2023-06" db="EMBL/GenBank/DDBJ databases">
        <title>Genomic of Parafulvivirga corallium.</title>
        <authorList>
            <person name="Wang G."/>
        </authorList>
    </citation>
    <scope>NUCLEOTIDE SEQUENCE</scope>
    <source>
        <strain evidence="1">BMA10</strain>
    </source>
</reference>
<evidence type="ECO:0000313" key="1">
    <source>
        <dbReference type="EMBL" id="MDN5202777.1"/>
    </source>
</evidence>
<dbReference type="Pfam" id="PF11066">
    <property type="entry name" value="DUF2867"/>
    <property type="match status" value="1"/>
</dbReference>
<keyword evidence="2" id="KW-1185">Reference proteome</keyword>
<protein>
    <submittedName>
        <fullName evidence="1">DUF2867 domain-containing protein</fullName>
    </submittedName>
</protein>
<comment type="caution">
    <text evidence="1">The sequence shown here is derived from an EMBL/GenBank/DDBJ whole genome shotgun (WGS) entry which is preliminary data.</text>
</comment>
<organism evidence="1 2">
    <name type="scientific">Splendidivirga corallicola</name>
    <dbReference type="NCBI Taxonomy" id="3051826"/>
    <lineage>
        <taxon>Bacteria</taxon>
        <taxon>Pseudomonadati</taxon>
        <taxon>Bacteroidota</taxon>
        <taxon>Cytophagia</taxon>
        <taxon>Cytophagales</taxon>
        <taxon>Splendidivirgaceae</taxon>
        <taxon>Splendidivirga</taxon>
    </lineage>
</organism>
<proteinExistence type="predicted"/>
<dbReference type="InterPro" id="IPR021295">
    <property type="entry name" value="DUF2867"/>
</dbReference>
<sequence length="180" mass="21039">MDVIEVELNKGYLISKQSGAIDYSDVFQMKTKSLNEIPEPKDCMIAFFKSFPPFLIKLLLLREKIARIFGLKTASETSQAEREKTLNEFEGKVGDSIAIFEVIGKDHMELLTGQKDKHLDFKLSFISYEKDNHAIVELATTVNIHNILGRFYFFFVKPIHRLYMKRILRRMEKELINKSW</sequence>
<dbReference type="Proteomes" id="UP001172082">
    <property type="component" value="Unassembled WGS sequence"/>
</dbReference>
<evidence type="ECO:0000313" key="2">
    <source>
        <dbReference type="Proteomes" id="UP001172082"/>
    </source>
</evidence>
<accession>A0ABT8KPV5</accession>
<gene>
    <name evidence="1" type="ORF">QQ008_15415</name>
</gene>
<dbReference type="RefSeq" id="WP_346752800.1">
    <property type="nucleotide sequence ID" value="NZ_JAUJEA010000005.1"/>
</dbReference>
<name>A0ABT8KPV5_9BACT</name>
<dbReference type="EMBL" id="JAUJEA010000005">
    <property type="protein sequence ID" value="MDN5202777.1"/>
    <property type="molecule type" value="Genomic_DNA"/>
</dbReference>